<evidence type="ECO:0000313" key="2">
    <source>
        <dbReference type="EMBL" id="KID57395.1"/>
    </source>
</evidence>
<keyword evidence="1" id="KW-0472">Membrane</keyword>
<sequence>MIIALFVGWKSINTRCLLIFLATLEFVDTVLTELALNWQNYYYLCVFLSSLLYIYVVLARRLIAARLQNYSQLFKDVYHNFYFTKQEGALLSIYLSYTLITFIALAEVSLYVLYVIDSFPFIRHLFSPLLTILCLLEAIVILWLATRTAPVDEHVMKMKNNRKAALKSKRPPDYSHDK</sequence>
<proteinExistence type="predicted"/>
<gene>
    <name evidence="2" type="ORF">JF50_09315</name>
</gene>
<keyword evidence="1" id="KW-0812">Transmembrane</keyword>
<keyword evidence="1" id="KW-1133">Transmembrane helix</keyword>
<evidence type="ECO:0000256" key="1">
    <source>
        <dbReference type="SAM" id="Phobius"/>
    </source>
</evidence>
<name>A0A0C1QDB7_9GAMM</name>
<organism evidence="2 3">
    <name type="scientific">Pseudoalteromonas luteoviolacea</name>
    <dbReference type="NCBI Taxonomy" id="43657"/>
    <lineage>
        <taxon>Bacteria</taxon>
        <taxon>Pseudomonadati</taxon>
        <taxon>Pseudomonadota</taxon>
        <taxon>Gammaproteobacteria</taxon>
        <taxon>Alteromonadales</taxon>
        <taxon>Pseudoalteromonadaceae</taxon>
        <taxon>Pseudoalteromonas</taxon>
    </lineage>
</organism>
<feature type="transmembrane region" description="Helical" evidence="1">
    <location>
        <begin position="12"/>
        <end position="35"/>
    </location>
</feature>
<comment type="caution">
    <text evidence="2">The sequence shown here is derived from an EMBL/GenBank/DDBJ whole genome shotgun (WGS) entry which is preliminary data.</text>
</comment>
<feature type="transmembrane region" description="Helical" evidence="1">
    <location>
        <begin position="41"/>
        <end position="58"/>
    </location>
</feature>
<evidence type="ECO:0000313" key="3">
    <source>
        <dbReference type="Proteomes" id="UP000031327"/>
    </source>
</evidence>
<dbReference type="AlphaFoldDB" id="A0A0C1QDB7"/>
<protein>
    <submittedName>
        <fullName evidence="2">Uncharacterized protein</fullName>
    </submittedName>
</protein>
<reference evidence="2 3" key="1">
    <citation type="submission" date="2014-12" db="EMBL/GenBank/DDBJ databases">
        <title>Draft Genome Sequence of Pseudoalteromonas luteoviolacea HI1.</title>
        <authorList>
            <person name="Asahina A.Y."/>
            <person name="Hadfield M.G."/>
        </authorList>
    </citation>
    <scope>NUCLEOTIDE SEQUENCE [LARGE SCALE GENOMIC DNA]</scope>
    <source>
        <strain evidence="2 3">HI1</strain>
    </source>
</reference>
<dbReference type="EMBL" id="JWIC01000005">
    <property type="protein sequence ID" value="KID57395.1"/>
    <property type="molecule type" value="Genomic_DNA"/>
</dbReference>
<feature type="transmembrane region" description="Helical" evidence="1">
    <location>
        <begin position="125"/>
        <end position="146"/>
    </location>
</feature>
<feature type="transmembrane region" description="Helical" evidence="1">
    <location>
        <begin position="89"/>
        <end position="113"/>
    </location>
</feature>
<dbReference type="Proteomes" id="UP000031327">
    <property type="component" value="Unassembled WGS sequence"/>
</dbReference>
<accession>A0A0C1QDB7</accession>